<dbReference type="PANTHER" id="PTHR14140:SF27">
    <property type="entry name" value="OS04G0289800 PROTEIN"/>
    <property type="match status" value="1"/>
</dbReference>
<evidence type="ECO:0000313" key="3">
    <source>
        <dbReference type="Proteomes" id="UP001626628"/>
    </source>
</evidence>
<dbReference type="InterPro" id="IPR036987">
    <property type="entry name" value="SRA-YDG_sf"/>
</dbReference>
<dbReference type="RefSeq" id="WP_407287015.1">
    <property type="nucleotide sequence ID" value="NZ_CP147982.1"/>
</dbReference>
<evidence type="ECO:0000313" key="2">
    <source>
        <dbReference type="EMBL" id="WXK78008.1"/>
    </source>
</evidence>
<proteinExistence type="predicted"/>
<dbReference type="Gene3D" id="2.30.280.10">
    <property type="entry name" value="SRA-YDG"/>
    <property type="match status" value="1"/>
</dbReference>
<organism evidence="2 3">
    <name type="scientific">Streptomyces sirii</name>
    <dbReference type="NCBI Taxonomy" id="3127701"/>
    <lineage>
        <taxon>Bacteria</taxon>
        <taxon>Bacillati</taxon>
        <taxon>Actinomycetota</taxon>
        <taxon>Actinomycetes</taxon>
        <taxon>Kitasatosporales</taxon>
        <taxon>Streptomycetaceae</taxon>
        <taxon>Streptomyces</taxon>
    </lineage>
</organism>
<dbReference type="Gene3D" id="1.10.30.50">
    <property type="match status" value="1"/>
</dbReference>
<evidence type="ECO:0000259" key="1">
    <source>
        <dbReference type="PROSITE" id="PS51015"/>
    </source>
</evidence>
<name>A0ABZ2QPH9_9ACTN</name>
<dbReference type="Proteomes" id="UP001626628">
    <property type="component" value="Chromosome"/>
</dbReference>
<dbReference type="CDD" id="cd00085">
    <property type="entry name" value="HNHc"/>
    <property type="match status" value="1"/>
</dbReference>
<dbReference type="InterPro" id="IPR015947">
    <property type="entry name" value="PUA-like_sf"/>
</dbReference>
<dbReference type="SMART" id="SM00466">
    <property type="entry name" value="SRA"/>
    <property type="match status" value="1"/>
</dbReference>
<dbReference type="InterPro" id="IPR045134">
    <property type="entry name" value="UHRF1/2-like"/>
</dbReference>
<reference evidence="2 3" key="1">
    <citation type="submission" date="2024-03" db="EMBL/GenBank/DDBJ databases">
        <title>The complete genome of Streptomyces sirii sp.nov.</title>
        <authorList>
            <person name="Zakalyukina Y.V."/>
            <person name="Belik A.R."/>
            <person name="Biryukov M.V."/>
            <person name="Baturina O.A."/>
            <person name="Kabilov M.R."/>
        </authorList>
    </citation>
    <scope>NUCLEOTIDE SEQUENCE [LARGE SCALE GENOMIC DNA]</scope>
    <source>
        <strain evidence="2 3">BP-8</strain>
    </source>
</reference>
<accession>A0ABZ2QPH9</accession>
<gene>
    <name evidence="2" type="ORF">WAB15_19465</name>
</gene>
<protein>
    <submittedName>
        <fullName evidence="2">YDG/SRA domain-containing protein</fullName>
    </submittedName>
</protein>
<dbReference type="SUPFAM" id="SSF88697">
    <property type="entry name" value="PUA domain-like"/>
    <property type="match status" value="1"/>
</dbReference>
<keyword evidence="3" id="KW-1185">Reference proteome</keyword>
<dbReference type="EMBL" id="CP147982">
    <property type="protein sequence ID" value="WXK78008.1"/>
    <property type="molecule type" value="Genomic_DNA"/>
</dbReference>
<feature type="domain" description="YDG" evidence="1">
    <location>
        <begin position="13"/>
        <end position="155"/>
    </location>
</feature>
<dbReference type="InterPro" id="IPR003105">
    <property type="entry name" value="SRA_YDG"/>
</dbReference>
<dbReference type="Pfam" id="PF13391">
    <property type="entry name" value="HNH_2"/>
    <property type="match status" value="1"/>
</dbReference>
<dbReference type="PANTHER" id="PTHR14140">
    <property type="entry name" value="E3 UBIQUITIN-PROTEIN LIGASE UHRF-RELATED"/>
    <property type="match status" value="1"/>
</dbReference>
<dbReference type="InterPro" id="IPR003615">
    <property type="entry name" value="HNH_nuc"/>
</dbReference>
<dbReference type="PROSITE" id="PS51015">
    <property type="entry name" value="YDG"/>
    <property type="match status" value="1"/>
</dbReference>
<dbReference type="Pfam" id="PF02182">
    <property type="entry name" value="SAD_SRA"/>
    <property type="match status" value="1"/>
</dbReference>
<sequence length="317" mass="34568">MAKAKSRNPVTFGAPAGVYEGQHFKGHAELHARGVHRQLGRGISGTATEGVDSIVLSGGYLDDEYGEDEITYTGEGGRDRSTQSMVADQTMDASGNAGLLLNQALGNPVRVIRGLNIKRQKATGGYVYCGLFRVAESWTTMGKEGFRICQFRLLKIEAGETVKPQPVSPDGDRETDLEEQFRRTVAYERLMRDSKVVRKVKDMYDDACQVCGIRLVVSPDGKAISQAAHIQALGKPHNGPDTVGNVLCLCPNCHALFDRGALQLTDGLEVIDGLTQKFIRALTRVKGHQIQVNCVRQHRSRWADRAAVRTAEGDGSS</sequence>